<protein>
    <submittedName>
        <fullName evidence="3">InlB B-repeat-containing protein</fullName>
    </submittedName>
</protein>
<comment type="subcellular location">
    <subcellularLocation>
        <location evidence="1">Cell envelope</location>
    </subcellularLocation>
</comment>
<accession>A0ABR9R2L4</accession>
<reference evidence="3 4" key="1">
    <citation type="submission" date="2020-10" db="EMBL/GenBank/DDBJ databases">
        <title>ChiBAC.</title>
        <authorList>
            <person name="Zenner C."/>
            <person name="Hitch T.C.A."/>
            <person name="Clavel T."/>
        </authorList>
    </citation>
    <scope>NUCLEOTIDE SEQUENCE [LARGE SCALE GENOMIC DNA]</scope>
    <source>
        <strain evidence="3 4">DSM 109015</strain>
    </source>
</reference>
<comment type="caution">
    <text evidence="3">The sequence shown here is derived from an EMBL/GenBank/DDBJ whole genome shotgun (WGS) entry which is preliminary data.</text>
</comment>
<dbReference type="Proteomes" id="UP000768567">
    <property type="component" value="Unassembled WGS sequence"/>
</dbReference>
<keyword evidence="2" id="KW-1133">Transmembrane helix</keyword>
<keyword evidence="2" id="KW-0812">Transmembrane</keyword>
<dbReference type="EMBL" id="JADCKC010000002">
    <property type="protein sequence ID" value="MBE5037385.1"/>
    <property type="molecule type" value="Genomic_DNA"/>
</dbReference>
<sequence>MYGGSVLKLDHSTMSATGASTESGNINIFYSGDNKTGYDAVFFTNSVVDFSDNQAGGFAINNVNIHVDNSSVTVSNNKGNACNSGYWMVNNSNLVMDGNRGGHALSCIGFAMTNSRLEVLHNGYAGIYIQSQASSLTNCSVDIRCNGEKMLSYSAGDVWLNGNMLTVSGGTSAAQPGSVWLGAVGRKGAVTTTSGNVVAYDLNTNAADNLKSNTEPVLTNASLALNDEMHTLLLNPFMETVYARGNAETSAGNNDADLFKDDKATDIKDILGADNATIGEVSTAQLSHHKYDWSQLGKEDVPATATTYGARAYACADVCAGYTANTSAHPNSFDCGGTYVYAPLVGIEFNANLPAGVDASAVSGIPETVACYEYGQTYDEPAAPSLQSDSDEYYYVFGGWYTDAACSNGKEFDFSTPLTANWTTLYAKWIKQYVAVVQPADITIYMGGDNGYEGVSETDGTISGSNSLPEPGYYITLPAEINKALADAGLSTEGTPADLSNYLSIYTQGTDADHSWTLSPYGNTYSAAFGKYIYAFVPVDNAAPFRLTFTDEAGTIHDSDTFNPASTGTLYQHYQMDIYQELIESKQVILQVSIPDGPSYTCTLTTLPGNLNIRYVTGEQDSVVTSSFNSVAEASKADNPNKTALDHAYVIRDEDTKFYINNSDVDVTETEGFADVSLLFDDIVSPDNTEGVSDYYSMLTEKAIDTAAKDFQNVEYEAKYLDLVDANNGNVWLTPSKAVTVYWPYPDGTDANTTFKLVHFEGLDRDMNVSDVESGIASANVQVLNVKTDEYGISFTTDSFSPYVLLWDNTQTAVSTPTPDEHPDIAEAKENGTWGQPTPTPAAAVVPQTSDGMPVTLLAILAAVAAAAVIILVVVRKRRQEQ</sequence>
<evidence type="ECO:0000313" key="3">
    <source>
        <dbReference type="EMBL" id="MBE5037385.1"/>
    </source>
</evidence>
<dbReference type="InterPro" id="IPR042229">
    <property type="entry name" value="Listeria/Bacterioides_rpt_sf"/>
</dbReference>
<evidence type="ECO:0000256" key="2">
    <source>
        <dbReference type="SAM" id="Phobius"/>
    </source>
</evidence>
<evidence type="ECO:0000256" key="1">
    <source>
        <dbReference type="ARBA" id="ARBA00004196"/>
    </source>
</evidence>
<name>A0ABR9R2L4_9FIRM</name>
<dbReference type="Pfam" id="PF09479">
    <property type="entry name" value="Flg_new"/>
    <property type="match status" value="1"/>
</dbReference>
<dbReference type="InterPro" id="IPR013378">
    <property type="entry name" value="InlB-like_B-rpt"/>
</dbReference>
<organism evidence="3 4">
    <name type="scientific">Gemmiger gallinarum</name>
    <dbReference type="NCBI Taxonomy" id="2779354"/>
    <lineage>
        <taxon>Bacteria</taxon>
        <taxon>Bacillati</taxon>
        <taxon>Bacillota</taxon>
        <taxon>Clostridia</taxon>
        <taxon>Eubacteriales</taxon>
        <taxon>Gemmiger</taxon>
    </lineage>
</organism>
<keyword evidence="4" id="KW-1185">Reference proteome</keyword>
<keyword evidence="2" id="KW-0472">Membrane</keyword>
<feature type="transmembrane region" description="Helical" evidence="2">
    <location>
        <begin position="855"/>
        <end position="875"/>
    </location>
</feature>
<dbReference type="Gene3D" id="2.60.40.4270">
    <property type="entry name" value="Listeria-Bacteroides repeat domain"/>
    <property type="match status" value="1"/>
</dbReference>
<gene>
    <name evidence="3" type="ORF">INF35_06285</name>
</gene>
<proteinExistence type="predicted"/>
<evidence type="ECO:0000313" key="4">
    <source>
        <dbReference type="Proteomes" id="UP000768567"/>
    </source>
</evidence>